<accession>A0A840QCL8</accession>
<dbReference type="PANTHER" id="PTHR46268">
    <property type="entry name" value="STRESS RESPONSE PROTEIN NHAX"/>
    <property type="match status" value="1"/>
</dbReference>
<dbReference type="Pfam" id="PF00582">
    <property type="entry name" value="Usp"/>
    <property type="match status" value="2"/>
</dbReference>
<evidence type="ECO:0000256" key="1">
    <source>
        <dbReference type="ARBA" id="ARBA00008791"/>
    </source>
</evidence>
<dbReference type="Proteomes" id="UP000584374">
    <property type="component" value="Unassembled WGS sequence"/>
</dbReference>
<dbReference type="SUPFAM" id="SSF52402">
    <property type="entry name" value="Adenine nucleotide alpha hydrolases-like"/>
    <property type="match status" value="2"/>
</dbReference>
<dbReference type="AlphaFoldDB" id="A0A840QCL8"/>
<protein>
    <submittedName>
        <fullName evidence="3">Nucleotide-binding universal stress UspA family protein</fullName>
    </submittedName>
</protein>
<dbReference type="InterPro" id="IPR006016">
    <property type="entry name" value="UspA"/>
</dbReference>
<comment type="caution">
    <text evidence="3">The sequence shown here is derived from an EMBL/GenBank/DDBJ whole genome shotgun (WGS) entry which is preliminary data.</text>
</comment>
<feature type="domain" description="UspA" evidence="2">
    <location>
        <begin position="135"/>
        <end position="269"/>
    </location>
</feature>
<proteinExistence type="inferred from homology"/>
<comment type="similarity">
    <text evidence="1">Belongs to the universal stress protein A family.</text>
</comment>
<evidence type="ECO:0000313" key="3">
    <source>
        <dbReference type="EMBL" id="MBB5157530.1"/>
    </source>
</evidence>
<sequence length="273" mass="29153">MTADRPVVAGVDGSVHSIDAAMWAAGEVRSRRAQRLRLVMATSDPLRDDEAWDIAEAVVGQLKARHPCLEISPEVVPGHPAEVLVRQSDDAQLVVVGSRGQSALSATLIGSVSTKVAMHARCPIVIVRDHRNTGPVVVGLDNSPFSHAALQFAFDAAARYEAELVAMRVWRDVGYAPSVPTLSEETTELREQAQRGLAQQLSGWAERYPDVSVHKVVQRGHPVAELAAASAAARLLVVGHRGRGEFTGLLGSVAAGVIRHASCPVAVVRGERR</sequence>
<feature type="domain" description="UspA" evidence="2">
    <location>
        <begin position="5"/>
        <end position="128"/>
    </location>
</feature>
<reference evidence="3 4" key="1">
    <citation type="submission" date="2020-08" db="EMBL/GenBank/DDBJ databases">
        <title>Sequencing the genomes of 1000 actinobacteria strains.</title>
        <authorList>
            <person name="Klenk H.-P."/>
        </authorList>
    </citation>
    <scope>NUCLEOTIDE SEQUENCE [LARGE SCALE GENOMIC DNA]</scope>
    <source>
        <strain evidence="3 4">DSM 45584</strain>
    </source>
</reference>
<dbReference type="Gene3D" id="3.40.50.620">
    <property type="entry name" value="HUPs"/>
    <property type="match status" value="2"/>
</dbReference>
<gene>
    <name evidence="3" type="ORF">BJ970_005064</name>
</gene>
<evidence type="ECO:0000313" key="4">
    <source>
        <dbReference type="Proteomes" id="UP000584374"/>
    </source>
</evidence>
<keyword evidence="4" id="KW-1185">Reference proteome</keyword>
<dbReference type="PANTHER" id="PTHR46268:SF6">
    <property type="entry name" value="UNIVERSAL STRESS PROTEIN UP12"/>
    <property type="match status" value="1"/>
</dbReference>
<dbReference type="InterPro" id="IPR006015">
    <property type="entry name" value="Universal_stress_UspA"/>
</dbReference>
<dbReference type="RefSeq" id="WP_184728428.1">
    <property type="nucleotide sequence ID" value="NZ_JACHIW010000001.1"/>
</dbReference>
<dbReference type="PRINTS" id="PR01438">
    <property type="entry name" value="UNVRSLSTRESS"/>
</dbReference>
<name>A0A840QCL8_9PSEU</name>
<dbReference type="InterPro" id="IPR014729">
    <property type="entry name" value="Rossmann-like_a/b/a_fold"/>
</dbReference>
<evidence type="ECO:0000259" key="2">
    <source>
        <dbReference type="Pfam" id="PF00582"/>
    </source>
</evidence>
<dbReference type="EMBL" id="JACHIW010000001">
    <property type="protein sequence ID" value="MBB5157530.1"/>
    <property type="molecule type" value="Genomic_DNA"/>
</dbReference>
<organism evidence="3 4">
    <name type="scientific">Saccharopolyspora phatthalungensis</name>
    <dbReference type="NCBI Taxonomy" id="664693"/>
    <lineage>
        <taxon>Bacteria</taxon>
        <taxon>Bacillati</taxon>
        <taxon>Actinomycetota</taxon>
        <taxon>Actinomycetes</taxon>
        <taxon>Pseudonocardiales</taxon>
        <taxon>Pseudonocardiaceae</taxon>
        <taxon>Saccharopolyspora</taxon>
    </lineage>
</organism>